<reference evidence="3 4" key="1">
    <citation type="submission" date="2019-03" db="EMBL/GenBank/DDBJ databases">
        <title>Rhodosporidium diobovatum UCD-FST 08-225 genome sequencing, assembly, and annotation.</title>
        <authorList>
            <person name="Fakankun I.U."/>
            <person name="Fristensky B."/>
            <person name="Levin D.B."/>
        </authorList>
    </citation>
    <scope>NUCLEOTIDE SEQUENCE [LARGE SCALE GENOMIC DNA]</scope>
    <source>
        <strain evidence="3 4">UCD-FST 08-225</strain>
    </source>
</reference>
<dbReference type="Proteomes" id="UP000311382">
    <property type="component" value="Unassembled WGS sequence"/>
</dbReference>
<dbReference type="PANTHER" id="PTHR31836:SF25">
    <property type="entry name" value="RLPA-LIKE PROTEIN DOUBLE-PSI BETA-BARREL DOMAIN-CONTAINING PROTEIN"/>
    <property type="match status" value="1"/>
</dbReference>
<gene>
    <name evidence="3" type="ORF">DMC30DRAFT_357803</name>
</gene>
<dbReference type="InterPro" id="IPR051477">
    <property type="entry name" value="Expansin_CellWall"/>
</dbReference>
<dbReference type="EMBL" id="SOZI01000276">
    <property type="protein sequence ID" value="TNY16978.1"/>
    <property type="molecule type" value="Genomic_DNA"/>
</dbReference>
<organism evidence="3 4">
    <name type="scientific">Rhodotorula diobovata</name>
    <dbReference type="NCBI Taxonomy" id="5288"/>
    <lineage>
        <taxon>Eukaryota</taxon>
        <taxon>Fungi</taxon>
        <taxon>Dikarya</taxon>
        <taxon>Basidiomycota</taxon>
        <taxon>Pucciniomycotina</taxon>
        <taxon>Microbotryomycetes</taxon>
        <taxon>Sporidiobolales</taxon>
        <taxon>Sporidiobolaceae</taxon>
        <taxon>Rhodotorula</taxon>
    </lineage>
</organism>
<dbReference type="STRING" id="5288.A0A5C5FJS1"/>
<accession>A0A5C5FJS1</accession>
<dbReference type="AlphaFoldDB" id="A0A5C5FJS1"/>
<sequence length="83" mass="8503">GSCGKVNPDSALIVAMNTPQVSGGAHCGKYVTLTNQANGKSVRAKVADECPGCSYGSLDLSLAAFKAIGNLDTGVLSLKWTWS</sequence>
<name>A0A5C5FJS1_9BASI</name>
<dbReference type="Pfam" id="PF03330">
    <property type="entry name" value="DPBB_1"/>
    <property type="match status" value="1"/>
</dbReference>
<dbReference type="Gene3D" id="2.40.40.10">
    <property type="entry name" value="RlpA-like domain"/>
    <property type="match status" value="1"/>
</dbReference>
<dbReference type="InterPro" id="IPR009009">
    <property type="entry name" value="RlpA-like_DPBB"/>
</dbReference>
<evidence type="ECO:0000313" key="4">
    <source>
        <dbReference type="Proteomes" id="UP000311382"/>
    </source>
</evidence>
<protein>
    <submittedName>
        <fullName evidence="3">RlpA-like double-psi beta-barrel-protein domain-containing protein-containing protein</fullName>
    </submittedName>
</protein>
<dbReference type="InterPro" id="IPR036908">
    <property type="entry name" value="RlpA-like_sf"/>
</dbReference>
<evidence type="ECO:0000313" key="3">
    <source>
        <dbReference type="EMBL" id="TNY16978.1"/>
    </source>
</evidence>
<feature type="non-terminal residue" evidence="3">
    <location>
        <position position="1"/>
    </location>
</feature>
<evidence type="ECO:0000256" key="1">
    <source>
        <dbReference type="ARBA" id="ARBA00022729"/>
    </source>
</evidence>
<evidence type="ECO:0000259" key="2">
    <source>
        <dbReference type="Pfam" id="PF03330"/>
    </source>
</evidence>
<dbReference type="PANTHER" id="PTHR31836">
    <property type="match status" value="1"/>
</dbReference>
<dbReference type="OrthoDB" id="623670at2759"/>
<keyword evidence="1" id="KW-0732">Signal</keyword>
<dbReference type="CDD" id="cd22191">
    <property type="entry name" value="DPBB_RlpA_EXP_N-like"/>
    <property type="match status" value="1"/>
</dbReference>
<comment type="caution">
    <text evidence="3">The sequence shown here is derived from an EMBL/GenBank/DDBJ whole genome shotgun (WGS) entry which is preliminary data.</text>
</comment>
<keyword evidence="4" id="KW-1185">Reference proteome</keyword>
<proteinExistence type="predicted"/>
<feature type="domain" description="RlpA-like protein double-psi beta-barrel" evidence="2">
    <location>
        <begin position="31"/>
        <end position="78"/>
    </location>
</feature>
<dbReference type="SUPFAM" id="SSF50685">
    <property type="entry name" value="Barwin-like endoglucanases"/>
    <property type="match status" value="1"/>
</dbReference>